<accession>A0A2W1LAP8</accession>
<dbReference type="RefSeq" id="WP_111146839.1">
    <property type="nucleotide sequence ID" value="NZ_QKRB01000044.1"/>
</dbReference>
<evidence type="ECO:0000313" key="2">
    <source>
        <dbReference type="Proteomes" id="UP000249522"/>
    </source>
</evidence>
<name>A0A2W1LAP8_9BACL</name>
<reference evidence="1 2" key="1">
    <citation type="submission" date="2018-06" db="EMBL/GenBank/DDBJ databases">
        <title>Paenibacillus imtechensis sp. nov.</title>
        <authorList>
            <person name="Pinnaka A.K."/>
            <person name="Singh H."/>
            <person name="Kaur M."/>
        </authorList>
    </citation>
    <scope>NUCLEOTIDE SEQUENCE [LARGE SCALE GENOMIC DNA]</scope>
    <source>
        <strain evidence="1 2">SMB1</strain>
    </source>
</reference>
<comment type="caution">
    <text evidence="1">The sequence shown here is derived from an EMBL/GenBank/DDBJ whole genome shotgun (WGS) entry which is preliminary data.</text>
</comment>
<proteinExistence type="predicted"/>
<dbReference type="EMBL" id="QKRB01000044">
    <property type="protein sequence ID" value="PZD95210.1"/>
    <property type="molecule type" value="Genomic_DNA"/>
</dbReference>
<gene>
    <name evidence="1" type="ORF">DNH61_11665</name>
</gene>
<keyword evidence="2" id="KW-1185">Reference proteome</keyword>
<dbReference type="AlphaFoldDB" id="A0A2W1LAP8"/>
<evidence type="ECO:0000313" key="1">
    <source>
        <dbReference type="EMBL" id="PZD95210.1"/>
    </source>
</evidence>
<organism evidence="1 2">
    <name type="scientific">Paenibacillus sambharensis</name>
    <dbReference type="NCBI Taxonomy" id="1803190"/>
    <lineage>
        <taxon>Bacteria</taxon>
        <taxon>Bacillati</taxon>
        <taxon>Bacillota</taxon>
        <taxon>Bacilli</taxon>
        <taxon>Bacillales</taxon>
        <taxon>Paenibacillaceae</taxon>
        <taxon>Paenibacillus</taxon>
    </lineage>
</organism>
<dbReference type="Proteomes" id="UP000249522">
    <property type="component" value="Unassembled WGS sequence"/>
</dbReference>
<protein>
    <submittedName>
        <fullName evidence="1">Uncharacterized protein</fullName>
    </submittedName>
</protein>
<sequence length="79" mass="9056">MPHEILAPPTIDRIRQAIERDEAIGPTELKRWIAWLLEERDLYRNAARAAAGSLAETTAELHEARRRIAELEQRKGGRT</sequence>